<reference evidence="2 3" key="1">
    <citation type="submission" date="2008-02" db="EMBL/GenBank/DDBJ databases">
        <title>Complete sequence of Shewanella woodyi ATCC 51908.</title>
        <authorList>
            <consortium name="US DOE Joint Genome Institute"/>
            <person name="Copeland A."/>
            <person name="Lucas S."/>
            <person name="Lapidus A."/>
            <person name="Glavina del Rio T."/>
            <person name="Dalin E."/>
            <person name="Tice H."/>
            <person name="Bruce D."/>
            <person name="Goodwin L."/>
            <person name="Pitluck S."/>
            <person name="Sims D."/>
            <person name="Brettin T."/>
            <person name="Detter J.C."/>
            <person name="Han C."/>
            <person name="Kuske C.R."/>
            <person name="Schmutz J."/>
            <person name="Larimer F."/>
            <person name="Land M."/>
            <person name="Hauser L."/>
            <person name="Kyrpides N."/>
            <person name="Lykidis A."/>
            <person name="Zhao J.-S."/>
            <person name="Richardson P."/>
        </authorList>
    </citation>
    <scope>NUCLEOTIDE SEQUENCE [LARGE SCALE GENOMIC DNA]</scope>
    <source>
        <strain evidence="3">ATCC 51908 / MS32</strain>
    </source>
</reference>
<organism evidence="2 3">
    <name type="scientific">Shewanella woodyi (strain ATCC 51908 / MS32)</name>
    <dbReference type="NCBI Taxonomy" id="392500"/>
    <lineage>
        <taxon>Bacteria</taxon>
        <taxon>Pseudomonadati</taxon>
        <taxon>Pseudomonadota</taxon>
        <taxon>Gammaproteobacteria</taxon>
        <taxon>Alteromonadales</taxon>
        <taxon>Shewanellaceae</taxon>
        <taxon>Shewanella</taxon>
    </lineage>
</organism>
<sequence precursor="true">MLNKKVGRRSVIKSSLSVTAMAAVTPNIAIGMATQSEVLKSEREASVEFIVQVLTKHTKRSKNVEQENIIEFAQEFVALNGDLNYKKEFAKANGEYRLVKLFIRSLHASLLA</sequence>
<dbReference type="STRING" id="392500.Swoo_2317"/>
<feature type="signal peptide" evidence="1">
    <location>
        <begin position="1"/>
        <end position="22"/>
    </location>
</feature>
<dbReference type="HOGENOM" id="CLU_2144131_0_0_6"/>
<evidence type="ECO:0000313" key="3">
    <source>
        <dbReference type="Proteomes" id="UP000002168"/>
    </source>
</evidence>
<evidence type="ECO:0000313" key="2">
    <source>
        <dbReference type="EMBL" id="ACA86596.1"/>
    </source>
</evidence>
<gene>
    <name evidence="2" type="ordered locus">Swoo_2317</name>
</gene>
<protein>
    <submittedName>
        <fullName evidence="2">Uncharacterized protein</fullName>
    </submittedName>
</protein>
<dbReference type="EMBL" id="CP000961">
    <property type="protein sequence ID" value="ACA86596.1"/>
    <property type="molecule type" value="Genomic_DNA"/>
</dbReference>
<proteinExistence type="predicted"/>
<feature type="chain" id="PRO_5002767008" evidence="1">
    <location>
        <begin position="23"/>
        <end position="112"/>
    </location>
</feature>
<name>B1KF55_SHEWM</name>
<dbReference type="Proteomes" id="UP000002168">
    <property type="component" value="Chromosome"/>
</dbReference>
<evidence type="ECO:0000256" key="1">
    <source>
        <dbReference type="SAM" id="SignalP"/>
    </source>
</evidence>
<accession>B1KF55</accession>
<dbReference type="RefSeq" id="WP_012324938.1">
    <property type="nucleotide sequence ID" value="NC_010506.1"/>
</dbReference>
<keyword evidence="3" id="KW-1185">Reference proteome</keyword>
<dbReference type="KEGG" id="swd:Swoo_2317"/>
<dbReference type="AlphaFoldDB" id="B1KF55"/>
<keyword evidence="1" id="KW-0732">Signal</keyword>